<dbReference type="InterPro" id="IPR028098">
    <property type="entry name" value="Glyco_trans_4-like_N"/>
</dbReference>
<dbReference type="InterPro" id="IPR001296">
    <property type="entry name" value="Glyco_trans_1"/>
</dbReference>
<feature type="domain" description="Glycosyltransferase subfamily 4-like N-terminal" evidence="3">
    <location>
        <begin position="17"/>
        <end position="170"/>
    </location>
</feature>
<proteinExistence type="predicted"/>
<evidence type="ECO:0000256" key="1">
    <source>
        <dbReference type="ARBA" id="ARBA00022679"/>
    </source>
</evidence>
<dbReference type="RefSeq" id="WP_147750524.1">
    <property type="nucleotide sequence ID" value="NZ_BPQG01000017.1"/>
</dbReference>
<dbReference type="Pfam" id="PF00534">
    <property type="entry name" value="Glycos_transf_1"/>
    <property type="match status" value="1"/>
</dbReference>
<name>A0ABQ4QE63_9HYPH</name>
<evidence type="ECO:0000313" key="4">
    <source>
        <dbReference type="EMBL" id="GJD43514.1"/>
    </source>
</evidence>
<accession>A0ABQ4QE63</accession>
<keyword evidence="5" id="KW-1185">Reference proteome</keyword>
<dbReference type="EMBL" id="BPQG01000017">
    <property type="protein sequence ID" value="GJD43514.1"/>
    <property type="molecule type" value="Genomic_DNA"/>
</dbReference>
<keyword evidence="1" id="KW-0808">Transferase</keyword>
<comment type="caution">
    <text evidence="4">The sequence shown here is derived from an EMBL/GenBank/DDBJ whole genome shotgun (WGS) entry which is preliminary data.</text>
</comment>
<dbReference type="PANTHER" id="PTHR46401:SF2">
    <property type="entry name" value="GLYCOSYLTRANSFERASE WBBK-RELATED"/>
    <property type="match status" value="1"/>
</dbReference>
<evidence type="ECO:0000313" key="5">
    <source>
        <dbReference type="Proteomes" id="UP001055117"/>
    </source>
</evidence>
<dbReference type="Proteomes" id="UP001055117">
    <property type="component" value="Unassembled WGS sequence"/>
</dbReference>
<feature type="domain" description="Glycosyl transferase family 1" evidence="2">
    <location>
        <begin position="192"/>
        <end position="342"/>
    </location>
</feature>
<dbReference type="Pfam" id="PF13439">
    <property type="entry name" value="Glyco_transf_4"/>
    <property type="match status" value="1"/>
</dbReference>
<evidence type="ECO:0000259" key="2">
    <source>
        <dbReference type="Pfam" id="PF00534"/>
    </source>
</evidence>
<sequence>MKRILLNMPSQFGGKPSGVARVAFALVEELVRRPDLAVVLRSPWTRDALPAAFRDAVEVVTVPRPRIMVLDVLAQLVTVPACCRRHAIDVVLNVDPYGAGAGGRARVVVVHDLYFRTIPESAGPREAFTTDWIFRLMLARNHAVVAVSDATRRDLEHHYPAARGRVRVIPSASVLDSSALAVMDPAEVAGHYVLAVGNATHNKNFGLLAEAVAALGPSHPDLAVVHVGEDPADAVAGTLRRLGAATRVVRLSRIDDRRLAALYRGALCLCVPSFAEGFCLPVLEAQALGCPVVCSDRSATPEVAGEGALTFDPSDAGALAACLRRLLDEPGLREALVAKGRRNEARYTWAATARGYADLLDAVLADAPPRPR</sequence>
<dbReference type="Gene3D" id="3.40.50.2000">
    <property type="entry name" value="Glycogen Phosphorylase B"/>
    <property type="match status" value="2"/>
</dbReference>
<organism evidence="4 5">
    <name type="scientific">Methylobacterium cerastii</name>
    <dbReference type="NCBI Taxonomy" id="932741"/>
    <lineage>
        <taxon>Bacteria</taxon>
        <taxon>Pseudomonadati</taxon>
        <taxon>Pseudomonadota</taxon>
        <taxon>Alphaproteobacteria</taxon>
        <taxon>Hyphomicrobiales</taxon>
        <taxon>Methylobacteriaceae</taxon>
        <taxon>Methylobacterium</taxon>
    </lineage>
</organism>
<dbReference type="PANTHER" id="PTHR46401">
    <property type="entry name" value="GLYCOSYLTRANSFERASE WBBK-RELATED"/>
    <property type="match status" value="1"/>
</dbReference>
<evidence type="ECO:0000259" key="3">
    <source>
        <dbReference type="Pfam" id="PF13439"/>
    </source>
</evidence>
<protein>
    <submittedName>
        <fullName evidence="4">D-inositol-3-phosphate glycosyltransferase</fullName>
    </submittedName>
</protein>
<dbReference type="CDD" id="cd03809">
    <property type="entry name" value="GT4_MtfB-like"/>
    <property type="match status" value="1"/>
</dbReference>
<dbReference type="SUPFAM" id="SSF53756">
    <property type="entry name" value="UDP-Glycosyltransferase/glycogen phosphorylase"/>
    <property type="match status" value="1"/>
</dbReference>
<gene>
    <name evidence="4" type="primary">mshA_6</name>
    <name evidence="4" type="ORF">AFCDBAGC_1366</name>
</gene>
<reference evidence="4 5" key="1">
    <citation type="journal article" date="2021" name="Front. Microbiol.">
        <title>Comprehensive Comparative Genomics and Phenotyping of Methylobacterium Species.</title>
        <authorList>
            <person name="Alessa O."/>
            <person name="Ogura Y."/>
            <person name="Fujitani Y."/>
            <person name="Takami H."/>
            <person name="Hayashi T."/>
            <person name="Sahin N."/>
            <person name="Tani A."/>
        </authorList>
    </citation>
    <scope>NUCLEOTIDE SEQUENCE [LARGE SCALE GENOMIC DNA]</scope>
    <source>
        <strain evidence="4 5">DSM 23679</strain>
    </source>
</reference>